<evidence type="ECO:0000256" key="9">
    <source>
        <dbReference type="ARBA" id="ARBA00023065"/>
    </source>
</evidence>
<dbReference type="InterPro" id="IPR003938">
    <property type="entry name" value="K_chnl_volt-dep_EAG/ELK/ERG"/>
</dbReference>
<dbReference type="InterPro" id="IPR018490">
    <property type="entry name" value="cNMP-bd_dom_sf"/>
</dbReference>
<keyword evidence="15" id="KW-1185">Reference proteome</keyword>
<dbReference type="PANTHER" id="PTHR10217">
    <property type="entry name" value="VOLTAGE AND LIGAND GATED POTASSIUM CHANNEL"/>
    <property type="match status" value="1"/>
</dbReference>
<dbReference type="Pfam" id="PF00520">
    <property type="entry name" value="Ion_trans"/>
    <property type="match status" value="1"/>
</dbReference>
<dbReference type="SMART" id="SM00100">
    <property type="entry name" value="cNMP"/>
    <property type="match status" value="1"/>
</dbReference>
<name>A0A6S7GNB6_PARCT</name>
<dbReference type="Proteomes" id="UP001152795">
    <property type="component" value="Unassembled WGS sequence"/>
</dbReference>
<keyword evidence="10 13" id="KW-0472">Membrane</keyword>
<evidence type="ECO:0000256" key="10">
    <source>
        <dbReference type="ARBA" id="ARBA00023136"/>
    </source>
</evidence>
<evidence type="ECO:0000256" key="11">
    <source>
        <dbReference type="ARBA" id="ARBA00023303"/>
    </source>
</evidence>
<organism evidence="14 15">
    <name type="scientific">Paramuricea clavata</name>
    <name type="common">Red gorgonian</name>
    <name type="synonym">Violescent sea-whip</name>
    <dbReference type="NCBI Taxonomy" id="317549"/>
    <lineage>
        <taxon>Eukaryota</taxon>
        <taxon>Metazoa</taxon>
        <taxon>Cnidaria</taxon>
        <taxon>Anthozoa</taxon>
        <taxon>Octocorallia</taxon>
        <taxon>Malacalcyonacea</taxon>
        <taxon>Plexauridae</taxon>
        <taxon>Paramuricea</taxon>
    </lineage>
</organism>
<dbReference type="GO" id="GO:0042391">
    <property type="term" value="P:regulation of membrane potential"/>
    <property type="evidence" value="ECO:0007669"/>
    <property type="project" value="TreeGrafter"/>
</dbReference>
<keyword evidence="4 13" id="KW-0812">Transmembrane</keyword>
<dbReference type="Pfam" id="PF00027">
    <property type="entry name" value="cNMP_binding"/>
    <property type="match status" value="1"/>
</dbReference>
<comment type="subcellular location">
    <subcellularLocation>
        <location evidence="1">Membrane</location>
        <topology evidence="1">Multi-pass membrane protein</topology>
    </subcellularLocation>
</comment>
<keyword evidence="3" id="KW-0633">Potassium transport</keyword>
<protein>
    <submittedName>
        <fullName evidence="14">Potassium voltage-gated channel subfamily H member 6-like isoform X2</fullName>
    </submittedName>
</protein>
<evidence type="ECO:0000256" key="4">
    <source>
        <dbReference type="ARBA" id="ARBA00022692"/>
    </source>
</evidence>
<dbReference type="EMBL" id="CACRXK020002277">
    <property type="protein sequence ID" value="CAB3993528.1"/>
    <property type="molecule type" value="Genomic_DNA"/>
</dbReference>
<evidence type="ECO:0000313" key="14">
    <source>
        <dbReference type="EMBL" id="CAB3993528.1"/>
    </source>
</evidence>
<evidence type="ECO:0000256" key="1">
    <source>
        <dbReference type="ARBA" id="ARBA00004141"/>
    </source>
</evidence>
<proteinExistence type="predicted"/>
<dbReference type="OrthoDB" id="426293at2759"/>
<keyword evidence="8 13" id="KW-1133">Transmembrane helix</keyword>
<evidence type="ECO:0000256" key="7">
    <source>
        <dbReference type="ARBA" id="ARBA00022958"/>
    </source>
</evidence>
<dbReference type="PROSITE" id="PS50042">
    <property type="entry name" value="CNMP_BINDING_3"/>
    <property type="match status" value="1"/>
</dbReference>
<keyword evidence="6" id="KW-0851">Voltage-gated channel</keyword>
<evidence type="ECO:0000256" key="5">
    <source>
        <dbReference type="ARBA" id="ARBA00022826"/>
    </source>
</evidence>
<feature type="transmembrane region" description="Helical" evidence="13">
    <location>
        <begin position="248"/>
        <end position="273"/>
    </location>
</feature>
<feature type="compositionally biased region" description="Basic and acidic residues" evidence="12">
    <location>
        <begin position="645"/>
        <end position="661"/>
    </location>
</feature>
<dbReference type="InterPro" id="IPR005821">
    <property type="entry name" value="Ion_trans_dom"/>
</dbReference>
<evidence type="ECO:0000256" key="2">
    <source>
        <dbReference type="ARBA" id="ARBA00022448"/>
    </source>
</evidence>
<dbReference type="GO" id="GO:0034702">
    <property type="term" value="C:monoatomic ion channel complex"/>
    <property type="evidence" value="ECO:0007669"/>
    <property type="project" value="UniProtKB-KW"/>
</dbReference>
<dbReference type="InterPro" id="IPR000595">
    <property type="entry name" value="cNMP-bd_dom"/>
</dbReference>
<sequence>MLRPHSQGNCWQYVSLDADLPRVPPSLLPTRSCLVRCYDWDATERGDLFSRDKTYASIIVIDLCVDLFFFCDIIVNFRTTYIGKNDALVANPKKIAIRYLRTYFIVDLVAAIPWDLIAVPALESTTSLSLLKTVRLLRLFQAARRLDQNYEKSVSLLFLMVFAFSLVAHWLACVWYTIGYNENNKSIPNSWLSQLAINNEEPFYNQTIGGPSLRARYLTSLYFTLTCLTSVGFGNVSANTDFEKLFTIVSMLIGALLFAAVFGNVSAIIYGHYSGTFKFRERMQSVKYFLGFHKIKGPLARKVKDYARHMWTQTKGISTMKVMKQFPKNLQEEISCYLHFNVVKNCQLFESAEEGCLWGLATRMIRLHHLPNNVIIRQGSIVNSIYFINRGRLDVCRNGAVVGTLGEGDAFGNLNLTENSGVHKSAVMLRCSCCVDIHILEVNDLKEVLQMFPEFSKNLKKKMSTIMKKTVLTSQILSSWDAIEVEETCSEHHGLHFFTSWLGRQKAKRNCNAQDHEISFSQKKKNKKGGINETLVALPLCVLSSTCGSNDDVQKLWRFANIIENNKEEQINGIPHGKHNFTKINEKLNEDDLNFEQSNPHYEQSNPPQCRHRRGQNITDKWTCDQEPAEEQNSESEESTASHSRGCEFHEPPLEKDDETNQGKLESTVYHMNKKLQILETKMDAILALVEQQQSSKKS</sequence>
<comment type="caution">
    <text evidence="14">The sequence shown here is derived from an EMBL/GenBank/DDBJ whole genome shotgun (WGS) entry which is preliminary data.</text>
</comment>
<keyword evidence="9" id="KW-0406">Ion transport</keyword>
<dbReference type="CDD" id="cd00038">
    <property type="entry name" value="CAP_ED"/>
    <property type="match status" value="1"/>
</dbReference>
<keyword evidence="11" id="KW-0407">Ion channel</keyword>
<dbReference type="GO" id="GO:0005886">
    <property type="term" value="C:plasma membrane"/>
    <property type="evidence" value="ECO:0007669"/>
    <property type="project" value="TreeGrafter"/>
</dbReference>
<feature type="transmembrane region" description="Helical" evidence="13">
    <location>
        <begin position="55"/>
        <end position="75"/>
    </location>
</feature>
<evidence type="ECO:0000313" key="15">
    <source>
        <dbReference type="Proteomes" id="UP001152795"/>
    </source>
</evidence>
<accession>A0A6S7GNB6</accession>
<gene>
    <name evidence="14" type="ORF">PACLA_8A005060</name>
</gene>
<keyword evidence="5" id="KW-0631">Potassium channel</keyword>
<feature type="transmembrane region" description="Helical" evidence="13">
    <location>
        <begin position="217"/>
        <end position="236"/>
    </location>
</feature>
<feature type="region of interest" description="Disordered" evidence="12">
    <location>
        <begin position="625"/>
        <end position="666"/>
    </location>
</feature>
<keyword evidence="7" id="KW-0630">Potassium</keyword>
<dbReference type="Gene3D" id="2.60.120.10">
    <property type="entry name" value="Jelly Rolls"/>
    <property type="match status" value="1"/>
</dbReference>
<dbReference type="GO" id="GO:0005242">
    <property type="term" value="F:inward rectifier potassium channel activity"/>
    <property type="evidence" value="ECO:0007669"/>
    <property type="project" value="TreeGrafter"/>
</dbReference>
<feature type="transmembrane region" description="Helical" evidence="13">
    <location>
        <begin position="156"/>
        <end position="178"/>
    </location>
</feature>
<dbReference type="Gene3D" id="1.10.1200.260">
    <property type="match status" value="1"/>
</dbReference>
<evidence type="ECO:0000256" key="13">
    <source>
        <dbReference type="SAM" id="Phobius"/>
    </source>
</evidence>
<dbReference type="SUPFAM" id="SSF81324">
    <property type="entry name" value="Voltage-gated potassium channels"/>
    <property type="match status" value="1"/>
</dbReference>
<dbReference type="PANTHER" id="PTHR10217:SF548">
    <property type="entry name" value="GH12235P"/>
    <property type="match status" value="1"/>
</dbReference>
<evidence type="ECO:0000256" key="6">
    <source>
        <dbReference type="ARBA" id="ARBA00022882"/>
    </source>
</evidence>
<dbReference type="SUPFAM" id="SSF51206">
    <property type="entry name" value="cAMP-binding domain-like"/>
    <property type="match status" value="1"/>
</dbReference>
<dbReference type="Gene3D" id="1.10.287.70">
    <property type="match status" value="1"/>
</dbReference>
<reference evidence="14" key="1">
    <citation type="submission" date="2020-04" db="EMBL/GenBank/DDBJ databases">
        <authorList>
            <person name="Alioto T."/>
            <person name="Alioto T."/>
            <person name="Gomez Garrido J."/>
        </authorList>
    </citation>
    <scope>NUCLEOTIDE SEQUENCE</scope>
    <source>
        <strain evidence="14">A484AB</strain>
    </source>
</reference>
<keyword evidence="2" id="KW-0813">Transport</keyword>
<dbReference type="PRINTS" id="PR01463">
    <property type="entry name" value="EAGCHANLFMLY"/>
</dbReference>
<evidence type="ECO:0000256" key="12">
    <source>
        <dbReference type="SAM" id="MobiDB-lite"/>
    </source>
</evidence>
<dbReference type="AlphaFoldDB" id="A0A6S7GNB6"/>
<dbReference type="InterPro" id="IPR014710">
    <property type="entry name" value="RmlC-like_jellyroll"/>
</dbReference>
<evidence type="ECO:0000256" key="3">
    <source>
        <dbReference type="ARBA" id="ARBA00022538"/>
    </source>
</evidence>
<dbReference type="InterPro" id="IPR050818">
    <property type="entry name" value="KCNH_animal-type"/>
</dbReference>
<feature type="compositionally biased region" description="Acidic residues" evidence="12">
    <location>
        <begin position="627"/>
        <end position="638"/>
    </location>
</feature>
<evidence type="ECO:0000256" key="8">
    <source>
        <dbReference type="ARBA" id="ARBA00022989"/>
    </source>
</evidence>